<dbReference type="InterPro" id="IPR045851">
    <property type="entry name" value="AMP-bd_C_sf"/>
</dbReference>
<dbReference type="PROSITE" id="PS50075">
    <property type="entry name" value="CARRIER"/>
    <property type="match status" value="1"/>
</dbReference>
<dbReference type="GO" id="GO:0043041">
    <property type="term" value="P:amino acid activation for nonribosomal peptide biosynthetic process"/>
    <property type="evidence" value="ECO:0007669"/>
    <property type="project" value="TreeGrafter"/>
</dbReference>
<dbReference type="InterPro" id="IPR020806">
    <property type="entry name" value="PKS_PP-bd"/>
</dbReference>
<evidence type="ECO:0000256" key="1">
    <source>
        <dbReference type="ARBA" id="ARBA00001957"/>
    </source>
</evidence>
<dbReference type="SUPFAM" id="SSF47336">
    <property type="entry name" value="ACP-like"/>
    <property type="match status" value="1"/>
</dbReference>
<dbReference type="FunFam" id="3.30.300.30:FF:000010">
    <property type="entry name" value="Enterobactin synthetase component F"/>
    <property type="match status" value="1"/>
</dbReference>
<dbReference type="Gene3D" id="3.30.300.30">
    <property type="match status" value="2"/>
</dbReference>
<dbReference type="CDD" id="cd19534">
    <property type="entry name" value="E_NRPS"/>
    <property type="match status" value="1"/>
</dbReference>
<dbReference type="GO" id="GO:0031177">
    <property type="term" value="F:phosphopantetheine binding"/>
    <property type="evidence" value="ECO:0007669"/>
    <property type="project" value="InterPro"/>
</dbReference>
<organism evidence="8">
    <name type="scientific">uncultured bacterium RM35</name>
    <dbReference type="NCBI Taxonomy" id="672207"/>
    <lineage>
        <taxon>Bacteria</taxon>
        <taxon>environmental samples</taxon>
    </lineage>
</organism>
<dbReference type="Gene3D" id="3.30.559.30">
    <property type="entry name" value="Nonribosomal peptide synthetase, condensation domain"/>
    <property type="match status" value="3"/>
</dbReference>
<dbReference type="FunFam" id="3.40.50.12780:FF:000012">
    <property type="entry name" value="Non-ribosomal peptide synthetase"/>
    <property type="match status" value="1"/>
</dbReference>
<dbReference type="Pfam" id="PF13193">
    <property type="entry name" value="AMP-binding_C"/>
    <property type="match status" value="1"/>
</dbReference>
<dbReference type="PANTHER" id="PTHR45527:SF1">
    <property type="entry name" value="FATTY ACID SYNTHASE"/>
    <property type="match status" value="1"/>
</dbReference>
<dbReference type="Gene3D" id="3.40.50.980">
    <property type="match status" value="4"/>
</dbReference>
<dbReference type="InterPro" id="IPR001242">
    <property type="entry name" value="Condensation_dom"/>
</dbReference>
<dbReference type="InterPro" id="IPR006162">
    <property type="entry name" value="Ppantetheine_attach_site"/>
</dbReference>
<keyword evidence="3" id="KW-0596">Phosphopantetheine</keyword>
<dbReference type="PROSITE" id="PS00012">
    <property type="entry name" value="PHOSPHOPANTETHEINE"/>
    <property type="match status" value="1"/>
</dbReference>
<dbReference type="InterPro" id="IPR010071">
    <property type="entry name" value="AA_adenyl_dom"/>
</dbReference>
<dbReference type="InterPro" id="IPR023213">
    <property type="entry name" value="CAT-like_dom_sf"/>
</dbReference>
<dbReference type="Gene3D" id="1.10.1200.10">
    <property type="entry name" value="ACP-like"/>
    <property type="match status" value="1"/>
</dbReference>
<keyword evidence="4" id="KW-0597">Phosphoprotein</keyword>
<dbReference type="SUPFAM" id="SSF56801">
    <property type="entry name" value="Acetyl-CoA synthetase-like"/>
    <property type="match status" value="2"/>
</dbReference>
<dbReference type="CDD" id="cd19543">
    <property type="entry name" value="DCL_NRPS"/>
    <property type="match status" value="1"/>
</dbReference>
<evidence type="ECO:0000256" key="5">
    <source>
        <dbReference type="ARBA" id="ARBA00022737"/>
    </source>
</evidence>
<dbReference type="Pfam" id="PF00501">
    <property type="entry name" value="AMP-binding"/>
    <property type="match status" value="2"/>
</dbReference>
<sequence>MWTPLPLSEGQRSLWLAQELAGDVPVYTLPLVFRVTGPLSEAAIRRSMEAVLERRDALRLVVRPDNEGLVQSLADVSAVDFGVTDGSSWDEPTAAAWLQAEAARPFDLRAGALRVRALRRAPDQWQILFAFHHIVCDGWSAMIVAAEFAELCAADVEGRAATLTPISRGFRDYLVWHRDLLASDDASALVREWAAMVGDLDVSTPLDLPTDLPRRAQQRYHVRQHFRDLGADLMDRVRESARAEGVTTYTVLLAAYQVLLTRLSSQRPFLVGCGVSGRTRTWQLGVVGHMAGIVPVPARIDAAATPRAIIRELRNALRVTAKLQSVPLSRLAEQCRVPKSPGRMPLVQAVFQEIRSFNEAIRPEGFGHMLRWSRGPLGFEVEVPSELGSQLDLEVRCYDFFSSSVRTCWRYDPDLFLPETVERWADYYAALLRELVGDLGRLALQIDFIPEPERRRVLVEWNQTASDYPRERCLHHLFEEEARRVPDAVALDAGSNVVSYGELNRRADKLAHMLRLKGVGTETRVGLCLERSVELVVGILGVLKAGGAYVPLDPAYPSERLAFLAHDAGVQIVLSAAGAEERLGEGPWTVVRLDEDLGRPDERDAAPNDNVSAENLAYVMYTSGSTGKPKGVAVTHRNVVRLVRGSSFATFGPDQVFLMMAPAAFDASTFEIWGALLHGARLVLFPPESPTPEEIGRVVREHGVTTLWLTAPLFHAVADRGLDQLRGVRQLLAGGDVLSPKHVARVLLGLPALRLINGYGPTENTTFTTCHDVSRGMGTGSVPIGKPIANTHVYLLDEQMNPVPPNAVGELFTGGDGLARGYHERPDQTAERFVPDPFSGVPGARLYRTGDLARYLPNGDMEFLGRRDGQVKIRGFRIELAEVEAALLQHPALREAVVIAREDRPGDKRLVAYVVGREAEVPRFSELRKFLLQRLPDHMIPAAVVALDKLPLVPSGKLDRRALPAPTLSGRSGPFVAPEGHPEEVLARIWERVLRVDAVGREDNFFELGGDSILAIQVVAGAREVDLKLTVRQIFTHPTLSSLAAAAQATAVSGEDQGEITGEMPLTPIQRWFLSGEPAAPHHFNQAVLLALRDAWVPKHVDAAVGAVIRHHDALRLRFVAEDGMWRARGMPSGGPVPYEVVDLSELPGEERRAALEARAAEAQASLDLTDGPILRVVQFRLGPGEPDRLLVVVHHLAVDVVSWGILLADLATAHRQLVEGEIVRLPSKTTSLRRWGERLLATVDEVVAAELPFWEALDGQGVRPLPRGCEPAEDREGDAQTVEVWLGGPETEALLGRVGEAYRTRADEVILAALAGALTEWAGGEAAYVAVEGHGREELFPDIEVARTVGWFTTIHPVVLPGRPQSAGARLKAVKEAIRRVPKHGIGYGILRYLGSDEVVTRLARLPAPEVAFNYLGRLDRALPKDGPFVMAPEAAGPSVSPRGKRSHALQTMVVAEPQGLRTRFAFQPKRHSHEEIARLAARYGQLLEELIAHAIDVGSEASWTPSDFPLARLEPHVLDALVDADRARPLDDLYPLTPLQEGILFHALLEPGGSHYCVQLDLALEGALDFDRLQQAWDETLGAHPALRASFLWEGVPEPLQVVRRLVRIPTERIDARSMAVDGDAWIVERARDERRRGFALDAAPAMRLLLVRTGDRSHRLIWTFHHILLDGWSVPLVLEEVFKRYSGGMQHEAAHRTAPRPHRDYVAWLRGADAQSVERFWRRELGGFREVTPLGIDRPPAGQRASSYRRFERALDEHTTARLEQVLRERQLTIGTLIAGAWAILLERYGGRRDVVFGETVSGRSAPLEGIERMVGLFINTVPMRAVVDPERPIGEWLTELQGRRAERTAYEHASLAQVQAWSEVPHGSALFESLIVVENYPVAPAFSGDELSVRLVGGDEQTNYPVTLVALPGRRLTLRLLYEAERIPDGAAEGVLSHLESLLCAIADDPDLPTGDLPLLSAHERRQVVADWNDTARAYARERCIHELFESSVERSPGSVALCYDGVPPLTYSDLNGRANRLGWLLRGLGAGPEERVVVWMDRAPELVVALLGILKTGGAYVPLDPRWPLERVAAVLGTTRPVCIVTDERHLGAVEIAARQLGIEHVVSLDGDGKDADGNVVIHGRRALADLADGNLPRAAGPHNMAYVIFTSGSTGTPKGVVERHSQVINLIEWVNRTYLVGPSDRLLFVTSPSFDLSVYDVFGMLAAGGSIHIASEDDLRSPERLAAELGRGTITFWDSAPAALQQLVPYFDRIEDGSQLRLAFLSGDWVPIGMLDELRRAFPNVKLVGLGGATEATVWSNYFEVDGIDPRWTSIPYGRPIQNARYYVLDRSGNPCPIGVTGDLYIGGTCVSFGYYADPSQTAERFVPDPFSGEPGARLYRTGDLARFFRDGNIEFLGRADSQVKIRGYRIECGEVEVALAQHPGAQRGRGSGGPEGRAATRRVRGRRGGARVDRREAEHRVITGGDRRPLHDRRIRATPRGALVGPFSDRGVRRRALPSA</sequence>
<evidence type="ECO:0000256" key="4">
    <source>
        <dbReference type="ARBA" id="ARBA00022553"/>
    </source>
</evidence>
<evidence type="ECO:0000256" key="3">
    <source>
        <dbReference type="ARBA" id="ARBA00022450"/>
    </source>
</evidence>
<dbReference type="FunFam" id="3.40.50.980:FF:000001">
    <property type="entry name" value="Non-ribosomal peptide synthetase"/>
    <property type="match status" value="1"/>
</dbReference>
<dbReference type="PROSITE" id="PS00455">
    <property type="entry name" value="AMP_BINDING"/>
    <property type="match status" value="2"/>
</dbReference>
<feature type="compositionally biased region" description="Basic residues" evidence="6">
    <location>
        <begin position="2446"/>
        <end position="2456"/>
    </location>
</feature>
<feature type="region of interest" description="Disordered" evidence="6">
    <location>
        <begin position="2488"/>
        <end position="2507"/>
    </location>
</feature>
<dbReference type="EMBL" id="GQ869385">
    <property type="protein sequence ID" value="ACX33962.1"/>
    <property type="molecule type" value="Genomic_DNA"/>
</dbReference>
<feature type="domain" description="Carrier" evidence="7">
    <location>
        <begin position="977"/>
        <end position="1051"/>
    </location>
</feature>
<dbReference type="FunFam" id="1.10.1200.10:FF:000005">
    <property type="entry name" value="Nonribosomal peptide synthetase 1"/>
    <property type="match status" value="1"/>
</dbReference>
<dbReference type="InterPro" id="IPR000873">
    <property type="entry name" value="AMP-dep_synth/lig_dom"/>
</dbReference>
<evidence type="ECO:0000256" key="6">
    <source>
        <dbReference type="SAM" id="MobiDB-lite"/>
    </source>
</evidence>
<dbReference type="InterPro" id="IPR036736">
    <property type="entry name" value="ACP-like_sf"/>
</dbReference>
<dbReference type="InterPro" id="IPR025110">
    <property type="entry name" value="AMP-bd_C"/>
</dbReference>
<dbReference type="PANTHER" id="PTHR45527">
    <property type="entry name" value="NONRIBOSOMAL PEPTIDE SYNTHETASE"/>
    <property type="match status" value="1"/>
</dbReference>
<reference evidence="8" key="1">
    <citation type="journal article" date="2010" name="Appl. Environ. Microbiol.">
        <title>Expanding small-molecule functional metagenomics through parallel screening of broad-host-range cosmid environmental DNA libraries in diverse proteobacteria.</title>
        <authorList>
            <person name="Craig J.W."/>
            <person name="Chang F.Y."/>
            <person name="Kim J.H."/>
            <person name="Obiajulu S.C."/>
            <person name="Brady S.F."/>
        </authorList>
    </citation>
    <scope>NUCLEOTIDE SEQUENCE</scope>
</reference>
<dbReference type="InterPro" id="IPR020845">
    <property type="entry name" value="AMP-binding_CS"/>
</dbReference>
<feature type="region of interest" description="Disordered" evidence="6">
    <location>
        <begin position="2430"/>
        <end position="2462"/>
    </location>
</feature>
<dbReference type="SUPFAM" id="SSF52777">
    <property type="entry name" value="CoA-dependent acyltransferases"/>
    <property type="match status" value="6"/>
</dbReference>
<dbReference type="CDD" id="cd12117">
    <property type="entry name" value="A_NRPS_Srf_like"/>
    <property type="match status" value="1"/>
</dbReference>
<dbReference type="Gene3D" id="2.30.38.10">
    <property type="entry name" value="Luciferase, Domain 3"/>
    <property type="match status" value="2"/>
</dbReference>
<comment type="cofactor">
    <cofactor evidence="1">
        <name>pantetheine 4'-phosphate</name>
        <dbReference type="ChEBI" id="CHEBI:47942"/>
    </cofactor>
</comment>
<dbReference type="InterPro" id="IPR010060">
    <property type="entry name" value="NRPS_synth"/>
</dbReference>
<evidence type="ECO:0000313" key="8">
    <source>
        <dbReference type="EMBL" id="ACX33962.1"/>
    </source>
</evidence>
<dbReference type="GO" id="GO:0005737">
    <property type="term" value="C:cytoplasm"/>
    <property type="evidence" value="ECO:0007669"/>
    <property type="project" value="TreeGrafter"/>
</dbReference>
<evidence type="ECO:0000256" key="2">
    <source>
        <dbReference type="ARBA" id="ARBA00006432"/>
    </source>
</evidence>
<proteinExistence type="inferred from homology"/>
<evidence type="ECO:0000259" key="7">
    <source>
        <dbReference type="PROSITE" id="PS50075"/>
    </source>
</evidence>
<dbReference type="Gene3D" id="3.30.559.10">
    <property type="entry name" value="Chloramphenicol acetyltransferase-like domain"/>
    <property type="match status" value="3"/>
</dbReference>
<protein>
    <submittedName>
        <fullName evidence="8">Putative non-ribosomal peptide synthetase</fullName>
    </submittedName>
</protein>
<dbReference type="InterPro" id="IPR009081">
    <property type="entry name" value="PP-bd_ACP"/>
</dbReference>
<accession>D3W8L3</accession>
<name>D3W8L3_9BACT</name>
<dbReference type="GO" id="GO:0044550">
    <property type="term" value="P:secondary metabolite biosynthetic process"/>
    <property type="evidence" value="ECO:0007669"/>
    <property type="project" value="UniProtKB-ARBA"/>
</dbReference>
<comment type="similarity">
    <text evidence="2">Belongs to the ATP-dependent AMP-binding enzyme family.</text>
</comment>
<dbReference type="SMART" id="SM00823">
    <property type="entry name" value="PKS_PP"/>
    <property type="match status" value="1"/>
</dbReference>
<dbReference type="GO" id="GO:0003824">
    <property type="term" value="F:catalytic activity"/>
    <property type="evidence" value="ECO:0007669"/>
    <property type="project" value="InterPro"/>
</dbReference>
<dbReference type="NCBIfam" id="TIGR01720">
    <property type="entry name" value="NRPS-para261"/>
    <property type="match status" value="1"/>
</dbReference>
<dbReference type="FunFam" id="2.30.38.10:FF:000001">
    <property type="entry name" value="Non-ribosomal peptide synthetase PvdI"/>
    <property type="match status" value="2"/>
</dbReference>
<keyword evidence="5" id="KW-0677">Repeat</keyword>
<dbReference type="Pfam" id="PF00668">
    <property type="entry name" value="Condensation"/>
    <property type="match status" value="3"/>
</dbReference>
<dbReference type="NCBIfam" id="TIGR01733">
    <property type="entry name" value="AA-adenyl-dom"/>
    <property type="match status" value="2"/>
</dbReference>
<dbReference type="Pfam" id="PF00550">
    <property type="entry name" value="PP-binding"/>
    <property type="match status" value="1"/>
</dbReference>